<dbReference type="AlphaFoldDB" id="A0A292YRT2"/>
<name>A0A292YRT2_9BACL</name>
<feature type="transmembrane region" description="Helical" evidence="10">
    <location>
        <begin position="94"/>
        <end position="114"/>
    </location>
</feature>
<evidence type="ECO:0000256" key="2">
    <source>
        <dbReference type="ARBA" id="ARBA00022475"/>
    </source>
</evidence>
<keyword evidence="10" id="KW-0479">Metal-binding</keyword>
<evidence type="ECO:0000256" key="9">
    <source>
        <dbReference type="ARBA" id="ARBA00049940"/>
    </source>
</evidence>
<dbReference type="Pfam" id="PF02537">
    <property type="entry name" value="CRCB"/>
    <property type="match status" value="1"/>
</dbReference>
<comment type="activity regulation">
    <text evidence="10">Na(+) is not transported, but it plays an essential structural role and its presence is essential for fluoride channel function.</text>
</comment>
<evidence type="ECO:0000313" key="12">
    <source>
        <dbReference type="Proteomes" id="UP000217785"/>
    </source>
</evidence>
<keyword evidence="2 10" id="KW-1003">Cell membrane</keyword>
<evidence type="ECO:0000256" key="7">
    <source>
        <dbReference type="ARBA" id="ARBA00035120"/>
    </source>
</evidence>
<comment type="similarity">
    <text evidence="7 10">Belongs to the fluoride channel Fluc/FEX (TC 1.A.43) family.</text>
</comment>
<feature type="transmembrane region" description="Helical" evidence="10">
    <location>
        <begin position="32"/>
        <end position="50"/>
    </location>
</feature>
<keyword evidence="10" id="KW-0915">Sodium</keyword>
<dbReference type="Proteomes" id="UP000217785">
    <property type="component" value="Unassembled WGS sequence"/>
</dbReference>
<evidence type="ECO:0000256" key="1">
    <source>
        <dbReference type="ARBA" id="ARBA00004651"/>
    </source>
</evidence>
<evidence type="ECO:0000256" key="3">
    <source>
        <dbReference type="ARBA" id="ARBA00022692"/>
    </source>
</evidence>
<feature type="binding site" evidence="10">
    <location>
        <position position="72"/>
    </location>
    <ligand>
        <name>Na(+)</name>
        <dbReference type="ChEBI" id="CHEBI:29101"/>
        <note>structural</note>
    </ligand>
</feature>
<comment type="caution">
    <text evidence="11">The sequence shown here is derived from an EMBL/GenBank/DDBJ whole genome shotgun (WGS) entry which is preliminary data.</text>
</comment>
<dbReference type="NCBIfam" id="TIGR00494">
    <property type="entry name" value="crcB"/>
    <property type="match status" value="1"/>
</dbReference>
<gene>
    <name evidence="10" type="primary">fluC</name>
    <name evidence="10" type="synonym">crcB</name>
    <name evidence="11" type="ORF">EFBL_3152</name>
</gene>
<organism evidence="11 12">
    <name type="scientific">Effusibacillus lacus</name>
    <dbReference type="NCBI Taxonomy" id="1348429"/>
    <lineage>
        <taxon>Bacteria</taxon>
        <taxon>Bacillati</taxon>
        <taxon>Bacillota</taxon>
        <taxon>Bacilli</taxon>
        <taxon>Bacillales</taxon>
        <taxon>Alicyclobacillaceae</taxon>
        <taxon>Effusibacillus</taxon>
    </lineage>
</organism>
<dbReference type="HAMAP" id="MF_00454">
    <property type="entry name" value="FluC"/>
    <property type="match status" value="1"/>
</dbReference>
<feature type="binding site" evidence="10">
    <location>
        <position position="69"/>
    </location>
    <ligand>
        <name>Na(+)</name>
        <dbReference type="ChEBI" id="CHEBI:29101"/>
        <note>structural</note>
    </ligand>
</feature>
<dbReference type="GO" id="GO:0140114">
    <property type="term" value="P:cellular detoxification of fluoride"/>
    <property type="evidence" value="ECO:0007669"/>
    <property type="project" value="UniProtKB-UniRule"/>
</dbReference>
<comment type="subcellular location">
    <subcellularLocation>
        <location evidence="1 10">Cell membrane</location>
        <topology evidence="1 10">Multi-pass membrane protein</topology>
    </subcellularLocation>
</comment>
<evidence type="ECO:0000256" key="10">
    <source>
        <dbReference type="HAMAP-Rule" id="MF_00454"/>
    </source>
</evidence>
<dbReference type="GO" id="GO:0005886">
    <property type="term" value="C:plasma membrane"/>
    <property type="evidence" value="ECO:0007669"/>
    <property type="project" value="UniProtKB-SubCell"/>
</dbReference>
<keyword evidence="10" id="KW-0406">Ion transport</keyword>
<reference evidence="12" key="1">
    <citation type="submission" date="2017-07" db="EMBL/GenBank/DDBJ databases">
        <title>Draft genome sequence of Effusibacillus lacus strain skLN1.</title>
        <authorList>
            <person name="Watanabe M."/>
            <person name="Kojima H."/>
            <person name="Fukui M."/>
        </authorList>
    </citation>
    <scope>NUCLEOTIDE SEQUENCE [LARGE SCALE GENOMIC DNA]</scope>
    <source>
        <strain evidence="12">skLN1</strain>
    </source>
</reference>
<keyword evidence="12" id="KW-1185">Reference proteome</keyword>
<accession>A0A292YRT2</accession>
<dbReference type="InterPro" id="IPR003691">
    <property type="entry name" value="FluC"/>
</dbReference>
<keyword evidence="4 10" id="KW-1133">Transmembrane helix</keyword>
<evidence type="ECO:0000256" key="4">
    <source>
        <dbReference type="ARBA" id="ARBA00022989"/>
    </source>
</evidence>
<dbReference type="RefSeq" id="WP_096183325.1">
    <property type="nucleotide sequence ID" value="NZ_BDUF01000097.1"/>
</dbReference>
<feature type="transmembrane region" description="Helical" evidence="10">
    <location>
        <begin position="62"/>
        <end position="82"/>
    </location>
</feature>
<dbReference type="GO" id="GO:0062054">
    <property type="term" value="F:fluoride channel activity"/>
    <property type="evidence" value="ECO:0007669"/>
    <property type="project" value="UniProtKB-UniRule"/>
</dbReference>
<dbReference type="EMBL" id="BDUF01000097">
    <property type="protein sequence ID" value="GAX91483.1"/>
    <property type="molecule type" value="Genomic_DNA"/>
</dbReference>
<evidence type="ECO:0000313" key="11">
    <source>
        <dbReference type="EMBL" id="GAX91483.1"/>
    </source>
</evidence>
<evidence type="ECO:0000256" key="8">
    <source>
        <dbReference type="ARBA" id="ARBA00035585"/>
    </source>
</evidence>
<comment type="catalytic activity">
    <reaction evidence="8">
        <text>fluoride(in) = fluoride(out)</text>
        <dbReference type="Rhea" id="RHEA:76159"/>
        <dbReference type="ChEBI" id="CHEBI:17051"/>
    </reaction>
    <physiologicalReaction direction="left-to-right" evidence="8">
        <dbReference type="Rhea" id="RHEA:76160"/>
    </physiologicalReaction>
</comment>
<dbReference type="PANTHER" id="PTHR28259">
    <property type="entry name" value="FLUORIDE EXPORT PROTEIN 1-RELATED"/>
    <property type="match status" value="1"/>
</dbReference>
<keyword evidence="3 10" id="KW-0812">Transmembrane</keyword>
<keyword evidence="5 10" id="KW-0472">Membrane</keyword>
<keyword evidence="10" id="KW-0813">Transport</keyword>
<dbReference type="OrthoDB" id="9815830at2"/>
<evidence type="ECO:0000256" key="5">
    <source>
        <dbReference type="ARBA" id="ARBA00023136"/>
    </source>
</evidence>
<protein>
    <recommendedName>
        <fullName evidence="10">Fluoride-specific ion channel FluC</fullName>
    </recommendedName>
</protein>
<dbReference type="PANTHER" id="PTHR28259:SF1">
    <property type="entry name" value="FLUORIDE EXPORT PROTEIN 1-RELATED"/>
    <property type="match status" value="1"/>
</dbReference>
<proteinExistence type="inferred from homology"/>
<sequence>MTWILVAAGGALGAVARWQIGQRLVKLFPLRWPVGTFAVNFFGSFLLGWLSVTRLSHLQWEFLAIGVLGAFTTFSSFSYEAVSMWLKQDRIQTLWYILLTLLTSIAACWAGTLAG</sequence>
<comment type="function">
    <text evidence="9 10">Fluoride-specific ion channel. Important for reducing fluoride concentration in the cell, thus reducing its toxicity.</text>
</comment>
<keyword evidence="6 10" id="KW-0407">Ion channel</keyword>
<dbReference type="GO" id="GO:0046872">
    <property type="term" value="F:metal ion binding"/>
    <property type="evidence" value="ECO:0007669"/>
    <property type="project" value="UniProtKB-KW"/>
</dbReference>
<evidence type="ECO:0000256" key="6">
    <source>
        <dbReference type="ARBA" id="ARBA00023303"/>
    </source>
</evidence>